<evidence type="ECO:0000313" key="2">
    <source>
        <dbReference type="Proteomes" id="UP000694422"/>
    </source>
</evidence>
<dbReference type="Proteomes" id="UP000694422">
    <property type="component" value="Unplaced"/>
</dbReference>
<dbReference type="InterPro" id="IPR036396">
    <property type="entry name" value="Cyt_P450_sf"/>
</dbReference>
<organism evidence="1 2">
    <name type="scientific">Spermophilus dauricus</name>
    <name type="common">Daurian ground squirrel</name>
    <dbReference type="NCBI Taxonomy" id="99837"/>
    <lineage>
        <taxon>Eukaryota</taxon>
        <taxon>Metazoa</taxon>
        <taxon>Chordata</taxon>
        <taxon>Craniata</taxon>
        <taxon>Vertebrata</taxon>
        <taxon>Euteleostomi</taxon>
        <taxon>Mammalia</taxon>
        <taxon>Eutheria</taxon>
        <taxon>Euarchontoglires</taxon>
        <taxon>Glires</taxon>
        <taxon>Rodentia</taxon>
        <taxon>Sciuromorpha</taxon>
        <taxon>Sciuridae</taxon>
        <taxon>Xerinae</taxon>
        <taxon>Marmotini</taxon>
        <taxon>Spermophilus</taxon>
    </lineage>
</organism>
<sequence>MALFIVLVVCLSCLILFSLWNRRHAKGKLPPGPTPLPIIGNILQLDIKDIAKSLSFYFSIYSLMSSNGNETVFSFSKIY</sequence>
<evidence type="ECO:0000313" key="1">
    <source>
        <dbReference type="Ensembl" id="ENSSDAP00000016985.1"/>
    </source>
</evidence>
<proteinExistence type="predicted"/>
<dbReference type="GO" id="GO:0005506">
    <property type="term" value="F:iron ion binding"/>
    <property type="evidence" value="ECO:0007669"/>
    <property type="project" value="InterPro"/>
</dbReference>
<dbReference type="GO" id="GO:0020037">
    <property type="term" value="F:heme binding"/>
    <property type="evidence" value="ECO:0007669"/>
    <property type="project" value="InterPro"/>
</dbReference>
<dbReference type="GO" id="GO:0016705">
    <property type="term" value="F:oxidoreductase activity, acting on paired donors, with incorporation or reduction of molecular oxygen"/>
    <property type="evidence" value="ECO:0007669"/>
    <property type="project" value="InterPro"/>
</dbReference>
<dbReference type="AlphaFoldDB" id="A0A8C9Q3R9"/>
<dbReference type="Ensembl" id="ENSSDAT00000019304.1">
    <property type="protein sequence ID" value="ENSSDAP00000016985.1"/>
    <property type="gene ID" value="ENSSDAG00000015372.1"/>
</dbReference>
<protein>
    <submittedName>
        <fullName evidence="1">Uncharacterized protein</fullName>
    </submittedName>
</protein>
<dbReference type="GO" id="GO:0004497">
    <property type="term" value="F:monooxygenase activity"/>
    <property type="evidence" value="ECO:0007669"/>
    <property type="project" value="InterPro"/>
</dbReference>
<reference evidence="1" key="1">
    <citation type="submission" date="2025-08" db="UniProtKB">
        <authorList>
            <consortium name="Ensembl"/>
        </authorList>
    </citation>
    <scope>IDENTIFICATION</scope>
</reference>
<keyword evidence="2" id="KW-1185">Reference proteome</keyword>
<dbReference type="SUPFAM" id="SSF48264">
    <property type="entry name" value="Cytochrome P450"/>
    <property type="match status" value="1"/>
</dbReference>
<dbReference type="Gene3D" id="1.10.630.10">
    <property type="entry name" value="Cytochrome P450"/>
    <property type="match status" value="1"/>
</dbReference>
<accession>A0A8C9Q3R9</accession>
<reference evidence="1" key="2">
    <citation type="submission" date="2025-09" db="UniProtKB">
        <authorList>
            <consortium name="Ensembl"/>
        </authorList>
    </citation>
    <scope>IDENTIFICATION</scope>
</reference>
<name>A0A8C9Q3R9_SPEDA</name>